<sequence>MQKTIFFPRRGCSGRCCPVTLVAAFSFAVAMALSPPSLGGEEAFRTLRGEAIALVPFENPSDREALERVARELEEALKLTLQVSGQFDLRHLPPEAVHDRDSLLGLARDRRIDGLVLGELRDLSRGEVLLKISVLDVSRGVVLESRERRSYGDFDLDEAAREVLAEIASALLGYPVHYAALVFQPSREGVPYRVFLDGVSLGKSPRGAPHVPEGVRTLEITVATSRGEIPVYAADRLLRSGEVQEIPFALPGITSLEQREIQELQRGARHLLGDPAVHDQAWELLRESARLLAAVPRDRLEPLRREQKGLELLWELDREFSRLAPENLSRRSDWYTPGDPLRGLAVTERVQKEDPGSGATTPPVRRNALALFRLLELRWAQSLAEEAWDEAALVLEDLAAVDRFFHLGETERLAGLRQDYLSLLVRVEGQRDRSRVLPLLGVGAGLGGVAGGSYLLVTDVASDYSDSPGPLFDWSESELVDMAAGGLIVAGGVLAVVSAVRLIRGRSSVDGPLRDWSREEQGQMISAAEDIFSWTPGPGQGARVVILGPPGEIVSLGDRIVTMPALVPAEQGRAFSVHRPFVVSRDRTRLVPEGVSIIVVD</sequence>
<name>A0A2S4JYR0_9SPIO</name>
<feature type="chain" id="PRO_5015527643" description="PEGA domain-containing protein" evidence="2">
    <location>
        <begin position="33"/>
        <end position="601"/>
    </location>
</feature>
<feature type="transmembrane region" description="Helical" evidence="1">
    <location>
        <begin position="482"/>
        <end position="503"/>
    </location>
</feature>
<organism evidence="3 4">
    <name type="scientific">Alkalispirochaeta sphaeroplastigenens</name>
    <dbReference type="NCBI Taxonomy" id="1187066"/>
    <lineage>
        <taxon>Bacteria</taxon>
        <taxon>Pseudomonadati</taxon>
        <taxon>Spirochaetota</taxon>
        <taxon>Spirochaetia</taxon>
        <taxon>Spirochaetales</taxon>
        <taxon>Spirochaetaceae</taxon>
        <taxon>Alkalispirochaeta</taxon>
    </lineage>
</organism>
<feature type="signal peptide" evidence="2">
    <location>
        <begin position="1"/>
        <end position="32"/>
    </location>
</feature>
<evidence type="ECO:0008006" key="5">
    <source>
        <dbReference type="Google" id="ProtNLM"/>
    </source>
</evidence>
<keyword evidence="1" id="KW-0812">Transmembrane</keyword>
<keyword evidence="1" id="KW-1133">Transmembrane helix</keyword>
<keyword evidence="4" id="KW-1185">Reference proteome</keyword>
<feature type="transmembrane region" description="Helical" evidence="1">
    <location>
        <begin position="436"/>
        <end position="457"/>
    </location>
</feature>
<dbReference type="RefSeq" id="WP_103679446.1">
    <property type="nucleotide sequence ID" value="NZ_LPWH01000010.1"/>
</dbReference>
<evidence type="ECO:0000313" key="4">
    <source>
        <dbReference type="Proteomes" id="UP000237350"/>
    </source>
</evidence>
<keyword evidence="1" id="KW-0472">Membrane</keyword>
<dbReference type="Proteomes" id="UP000237350">
    <property type="component" value="Unassembled WGS sequence"/>
</dbReference>
<comment type="caution">
    <text evidence="3">The sequence shown here is derived from an EMBL/GenBank/DDBJ whole genome shotgun (WGS) entry which is preliminary data.</text>
</comment>
<keyword evidence="2" id="KW-0732">Signal</keyword>
<evidence type="ECO:0000313" key="3">
    <source>
        <dbReference type="EMBL" id="POR04658.1"/>
    </source>
</evidence>
<protein>
    <recommendedName>
        <fullName evidence="5">PEGA domain-containing protein</fullName>
    </recommendedName>
</protein>
<dbReference type="OrthoDB" id="9944885at2"/>
<dbReference type="AlphaFoldDB" id="A0A2S4JYR0"/>
<evidence type="ECO:0000256" key="1">
    <source>
        <dbReference type="SAM" id="Phobius"/>
    </source>
</evidence>
<proteinExistence type="predicted"/>
<reference evidence="4" key="1">
    <citation type="submission" date="2015-12" db="EMBL/GenBank/DDBJ databases">
        <authorList>
            <person name="Lodha T.D."/>
            <person name="Chintalapati S."/>
            <person name="Chintalapati V.R."/>
            <person name="Sravanthi T."/>
        </authorList>
    </citation>
    <scope>NUCLEOTIDE SEQUENCE [LARGE SCALE GENOMIC DNA]</scope>
    <source>
        <strain evidence="4">JC133</strain>
    </source>
</reference>
<gene>
    <name evidence="3" type="ORF">AU468_03010</name>
</gene>
<evidence type="ECO:0000256" key="2">
    <source>
        <dbReference type="SAM" id="SignalP"/>
    </source>
</evidence>
<dbReference type="EMBL" id="LPWH01000010">
    <property type="protein sequence ID" value="POR04658.1"/>
    <property type="molecule type" value="Genomic_DNA"/>
</dbReference>
<accession>A0A2S4JYR0</accession>